<dbReference type="InterPro" id="IPR023404">
    <property type="entry name" value="rSAM_horseshoe"/>
</dbReference>
<feature type="transmembrane region" description="Helical" evidence="17">
    <location>
        <begin position="12"/>
        <end position="32"/>
    </location>
</feature>
<dbReference type="Gene3D" id="3.80.30.20">
    <property type="entry name" value="tm_1862 like domain"/>
    <property type="match status" value="1"/>
</dbReference>
<evidence type="ECO:0000256" key="11">
    <source>
        <dbReference type="ARBA" id="ARBA00023002"/>
    </source>
</evidence>
<evidence type="ECO:0000313" key="21">
    <source>
        <dbReference type="Proteomes" id="UP000193498"/>
    </source>
</evidence>
<dbReference type="GO" id="GO:0006782">
    <property type="term" value="P:protoporphyrinogen IX biosynthetic process"/>
    <property type="evidence" value="ECO:0007669"/>
    <property type="project" value="UniProtKB-UniPathway"/>
</dbReference>
<dbReference type="GO" id="GO:0046872">
    <property type="term" value="F:metal ion binding"/>
    <property type="evidence" value="ECO:0007669"/>
    <property type="project" value="UniProtKB-KW"/>
</dbReference>
<evidence type="ECO:0000256" key="14">
    <source>
        <dbReference type="ARBA" id="ARBA00023244"/>
    </source>
</evidence>
<dbReference type="NCBIfam" id="TIGR00538">
    <property type="entry name" value="hemN"/>
    <property type="match status" value="1"/>
</dbReference>
<protein>
    <recommendedName>
        <fullName evidence="6">coproporphyrinogen dehydrogenase</fullName>
        <ecNumber evidence="6">1.3.98.3</ecNumber>
    </recommendedName>
</protein>
<organism evidence="19 21">
    <name type="scientific">Basidiobolus meristosporus CBS 931.73</name>
    <dbReference type="NCBI Taxonomy" id="1314790"/>
    <lineage>
        <taxon>Eukaryota</taxon>
        <taxon>Fungi</taxon>
        <taxon>Fungi incertae sedis</taxon>
        <taxon>Zoopagomycota</taxon>
        <taxon>Entomophthoromycotina</taxon>
        <taxon>Basidiobolomycetes</taxon>
        <taxon>Basidiobolales</taxon>
        <taxon>Basidiobolaceae</taxon>
        <taxon>Basidiobolus</taxon>
    </lineage>
</organism>
<dbReference type="SMART" id="SM00729">
    <property type="entry name" value="Elp3"/>
    <property type="match status" value="1"/>
</dbReference>
<comment type="subunit">
    <text evidence="5">Monomer.</text>
</comment>
<keyword evidence="17" id="KW-1133">Transmembrane helix</keyword>
<evidence type="ECO:0000256" key="8">
    <source>
        <dbReference type="ARBA" id="ARBA00022490"/>
    </source>
</evidence>
<dbReference type="GO" id="GO:0004109">
    <property type="term" value="F:coproporphyrinogen oxidase activity"/>
    <property type="evidence" value="ECO:0007669"/>
    <property type="project" value="InterPro"/>
</dbReference>
<evidence type="ECO:0000313" key="19">
    <source>
        <dbReference type="EMBL" id="ORX70417.1"/>
    </source>
</evidence>
<dbReference type="Gene3D" id="1.10.10.920">
    <property type="match status" value="1"/>
</dbReference>
<feature type="compositionally biased region" description="Basic and acidic residues" evidence="16">
    <location>
        <begin position="52"/>
        <end position="61"/>
    </location>
</feature>
<comment type="catalytic activity">
    <reaction evidence="15">
        <text>coproporphyrinogen III + 2 S-adenosyl-L-methionine = protoporphyrinogen IX + 2 5'-deoxyadenosine + 2 L-methionine + 2 CO2</text>
        <dbReference type="Rhea" id="RHEA:15425"/>
        <dbReference type="ChEBI" id="CHEBI:16526"/>
        <dbReference type="ChEBI" id="CHEBI:17319"/>
        <dbReference type="ChEBI" id="CHEBI:57307"/>
        <dbReference type="ChEBI" id="CHEBI:57309"/>
        <dbReference type="ChEBI" id="CHEBI:57844"/>
        <dbReference type="ChEBI" id="CHEBI:59789"/>
        <dbReference type="EC" id="1.3.98.3"/>
    </reaction>
</comment>
<dbReference type="GO" id="GO:0051989">
    <property type="term" value="F:coproporphyrinogen dehydrogenase activity"/>
    <property type="evidence" value="ECO:0007669"/>
    <property type="project" value="UniProtKB-EC"/>
</dbReference>
<accession>A0A1Y1WA46</accession>
<evidence type="ECO:0000256" key="17">
    <source>
        <dbReference type="SAM" id="Phobius"/>
    </source>
</evidence>
<dbReference type="InterPro" id="IPR006638">
    <property type="entry name" value="Elp3/MiaA/NifB-like_rSAM"/>
</dbReference>
<comment type="subcellular location">
    <subcellularLocation>
        <location evidence="2">Cytoplasm</location>
    </subcellularLocation>
</comment>
<keyword evidence="13" id="KW-0411">Iron-sulfur</keyword>
<dbReference type="STRING" id="1314790.A0A1Y1WA46"/>
<keyword evidence="7" id="KW-0004">4Fe-4S</keyword>
<evidence type="ECO:0000256" key="16">
    <source>
        <dbReference type="SAM" id="MobiDB-lite"/>
    </source>
</evidence>
<keyword evidence="17" id="KW-0812">Transmembrane</keyword>
<dbReference type="PANTHER" id="PTHR13932">
    <property type="entry name" value="COPROPORPHYRINIGEN III OXIDASE"/>
    <property type="match status" value="1"/>
</dbReference>
<dbReference type="Proteomes" id="UP000193498">
    <property type="component" value="Unassembled WGS sequence"/>
</dbReference>
<dbReference type="PROSITE" id="PS51918">
    <property type="entry name" value="RADICAL_SAM"/>
    <property type="match status" value="1"/>
</dbReference>
<dbReference type="Pfam" id="PF04055">
    <property type="entry name" value="Radical_SAM"/>
    <property type="match status" value="1"/>
</dbReference>
<evidence type="ECO:0000256" key="12">
    <source>
        <dbReference type="ARBA" id="ARBA00023004"/>
    </source>
</evidence>
<dbReference type="UniPathway" id="UPA00251">
    <property type="reaction ID" value="UER00323"/>
</dbReference>
<evidence type="ECO:0000256" key="6">
    <source>
        <dbReference type="ARBA" id="ARBA00011912"/>
    </source>
</evidence>
<evidence type="ECO:0000256" key="2">
    <source>
        <dbReference type="ARBA" id="ARBA00004496"/>
    </source>
</evidence>
<comment type="cofactor">
    <cofactor evidence="1">
        <name>[4Fe-4S] cluster</name>
        <dbReference type="ChEBI" id="CHEBI:49883"/>
    </cofactor>
</comment>
<keyword evidence="12" id="KW-0408">Iron</keyword>
<dbReference type="AlphaFoldDB" id="A0A1Y1WA46"/>
<gene>
    <name evidence="19" type="ORF">K493DRAFT_309314</name>
    <name evidence="20" type="ORF">K493DRAFT_341840</name>
</gene>
<dbReference type="SUPFAM" id="SSF102114">
    <property type="entry name" value="Radical SAM enzymes"/>
    <property type="match status" value="1"/>
</dbReference>
<keyword evidence="9" id="KW-0949">S-adenosyl-L-methionine</keyword>
<dbReference type="InterPro" id="IPR034505">
    <property type="entry name" value="Coproporphyrinogen-III_oxidase"/>
</dbReference>
<keyword evidence="11" id="KW-0560">Oxidoreductase</keyword>
<evidence type="ECO:0000256" key="13">
    <source>
        <dbReference type="ARBA" id="ARBA00023014"/>
    </source>
</evidence>
<keyword evidence="8" id="KW-0963">Cytoplasm</keyword>
<comment type="pathway">
    <text evidence="3">Porphyrin-containing compound metabolism; protoporphyrin-IX biosynthesis; protoporphyrinogen-IX from coproporphyrinogen-III (AdoMet route): step 1/1.</text>
</comment>
<feature type="region of interest" description="Disordered" evidence="16">
    <location>
        <begin position="42"/>
        <end position="74"/>
    </location>
</feature>
<comment type="caution">
    <text evidence="19">The sequence shown here is derived from an EMBL/GenBank/DDBJ whole genome shotgun (WGS) entry which is preliminary data.</text>
</comment>
<dbReference type="OrthoDB" id="431409at2759"/>
<dbReference type="InterPro" id="IPR058240">
    <property type="entry name" value="rSAM_sf"/>
</dbReference>
<dbReference type="SFLD" id="SFLDS00029">
    <property type="entry name" value="Radical_SAM"/>
    <property type="match status" value="1"/>
</dbReference>
<dbReference type="PANTHER" id="PTHR13932:SF6">
    <property type="entry name" value="OXYGEN-INDEPENDENT COPROPORPHYRINOGEN III OXIDASE"/>
    <property type="match status" value="1"/>
</dbReference>
<dbReference type="InParanoid" id="A0A1Y1WA46"/>
<evidence type="ECO:0000256" key="3">
    <source>
        <dbReference type="ARBA" id="ARBA00004785"/>
    </source>
</evidence>
<evidence type="ECO:0000256" key="1">
    <source>
        <dbReference type="ARBA" id="ARBA00001966"/>
    </source>
</evidence>
<evidence type="ECO:0000256" key="15">
    <source>
        <dbReference type="ARBA" id="ARBA00048321"/>
    </source>
</evidence>
<sequence length="565" mass="64290">MDETVGRTSTFTISFYILLGTVVLSYLIPRLFTAKEKDSTQCPKSVSTQFPEVKDNADAKTSEQTTEGSKIKKHKPARSLEAERKLKKSVLDSLADIEDLVCKYDVPAPRYTSYPPVPFWNKTETAPTQDDWLKVVKKCFDETNDDIGMAIYVHLPYCEQLCHYCACTKVITKYHDKVEDPYIDTVLKEWAIYRDYLISTSGKPNICEIYLGGGTPTFFSPSNLQRLINGLLEGCSLHPSHEFSFEAHPNSTSEEHLQILYDLGFRKLSLGIQDFDPDVQQIINRVQTYETVDNVMNMARRIGYTSICFDLIYGLPNQTMETTQQTITMVGSLQPDRIAYYSYAHVPWVNPRQRNFTEHHLPSKTDKRALYELGKKLFADMGYRDVGMDHFALPTDQLFIGKQNGTLHRNFMGYVAKKTQLLVGLGMSAISDAKYGYAQNEKNVKDYTKRVENGELPLIKGHEMTREDLIIKKAILDVACQGKVVITKELAQLLPDEFYVELKEMKEEGIVEFSGSPVTRDDKVLLEGELVVLSDYLGTIFLRNVCKLFDPTLRKVKYGGFSQAI</sequence>
<evidence type="ECO:0000259" key="18">
    <source>
        <dbReference type="PROSITE" id="PS51918"/>
    </source>
</evidence>
<name>A0A1Y1WA46_9FUNG</name>
<evidence type="ECO:0000256" key="7">
    <source>
        <dbReference type="ARBA" id="ARBA00022485"/>
    </source>
</evidence>
<reference evidence="19 21" key="1">
    <citation type="submission" date="2016-07" db="EMBL/GenBank/DDBJ databases">
        <title>Pervasive Adenine N6-methylation of Active Genes in Fungi.</title>
        <authorList>
            <consortium name="DOE Joint Genome Institute"/>
            <person name="Mondo S.J."/>
            <person name="Dannebaum R.O."/>
            <person name="Kuo R.C."/>
            <person name="Labutti K."/>
            <person name="Haridas S."/>
            <person name="Kuo A."/>
            <person name="Salamov A."/>
            <person name="Ahrendt S.R."/>
            <person name="Lipzen A."/>
            <person name="Sullivan W."/>
            <person name="Andreopoulos W.B."/>
            <person name="Clum A."/>
            <person name="Lindquist E."/>
            <person name="Daum C."/>
            <person name="Ramamoorthy G.K."/>
            <person name="Gryganskyi A."/>
            <person name="Culley D."/>
            <person name="Magnuson J.K."/>
            <person name="James T.Y."/>
            <person name="O'Malley M.A."/>
            <person name="Stajich J.E."/>
            <person name="Spatafora J.W."/>
            <person name="Visel A."/>
            <person name="Grigoriev I.V."/>
        </authorList>
    </citation>
    <scope>NUCLEOTIDE SEQUENCE [LARGE SCALE GENOMIC DNA]</scope>
    <source>
        <strain evidence="19 21">CBS 931.73</strain>
    </source>
</reference>
<dbReference type="EMBL" id="MCFE01000598">
    <property type="protein sequence ID" value="ORX85038.1"/>
    <property type="molecule type" value="Genomic_DNA"/>
</dbReference>
<dbReference type="SFLD" id="SFLDG01065">
    <property type="entry name" value="anaerobic_coproporphyrinogen-I"/>
    <property type="match status" value="1"/>
</dbReference>
<evidence type="ECO:0000256" key="4">
    <source>
        <dbReference type="ARBA" id="ARBA00005493"/>
    </source>
</evidence>
<keyword evidence="10" id="KW-0479">Metal-binding</keyword>
<keyword evidence="14" id="KW-0627">Porphyrin biosynthesis</keyword>
<dbReference type="EC" id="1.3.98.3" evidence="6"/>
<proteinExistence type="inferred from homology"/>
<dbReference type="InterPro" id="IPR007197">
    <property type="entry name" value="rSAM"/>
</dbReference>
<evidence type="ECO:0000256" key="5">
    <source>
        <dbReference type="ARBA" id="ARBA00011245"/>
    </source>
</evidence>
<dbReference type="GO" id="GO:0051539">
    <property type="term" value="F:4 iron, 4 sulfur cluster binding"/>
    <property type="evidence" value="ECO:0007669"/>
    <property type="project" value="UniProtKB-KW"/>
</dbReference>
<evidence type="ECO:0000256" key="9">
    <source>
        <dbReference type="ARBA" id="ARBA00022691"/>
    </source>
</evidence>
<evidence type="ECO:0000256" key="10">
    <source>
        <dbReference type="ARBA" id="ARBA00022723"/>
    </source>
</evidence>
<dbReference type="GO" id="GO:0005737">
    <property type="term" value="C:cytoplasm"/>
    <property type="evidence" value="ECO:0007669"/>
    <property type="project" value="UniProtKB-SubCell"/>
</dbReference>
<feature type="domain" description="Radical SAM core" evidence="18">
    <location>
        <begin position="143"/>
        <end position="384"/>
    </location>
</feature>
<keyword evidence="17" id="KW-0472">Membrane</keyword>
<comment type="similarity">
    <text evidence="4">Belongs to the anaerobic coproporphyrinogen-III oxidase family.</text>
</comment>
<dbReference type="EMBL" id="MCFE01001080">
    <property type="protein sequence ID" value="ORX70417.1"/>
    <property type="molecule type" value="Genomic_DNA"/>
</dbReference>
<dbReference type="InterPro" id="IPR004558">
    <property type="entry name" value="Coprogen_oxidase_HemN"/>
</dbReference>
<keyword evidence="21" id="KW-1185">Reference proteome</keyword>
<evidence type="ECO:0000313" key="20">
    <source>
        <dbReference type="EMBL" id="ORX85038.1"/>
    </source>
</evidence>